<protein>
    <submittedName>
        <fullName evidence="2">Phage portal protein</fullName>
    </submittedName>
</protein>
<dbReference type="KEGG" id="lvs:LOKVESSMR4R_03713"/>
<dbReference type="Proteomes" id="UP000195273">
    <property type="component" value="Chromosome"/>
</dbReference>
<evidence type="ECO:0000313" key="3">
    <source>
        <dbReference type="Proteomes" id="UP000195273"/>
    </source>
</evidence>
<dbReference type="NCBIfam" id="TIGR01537">
    <property type="entry name" value="portal_HK97"/>
    <property type="match status" value="1"/>
</dbReference>
<dbReference type="InterPro" id="IPR006944">
    <property type="entry name" value="Phage/GTA_portal"/>
</dbReference>
<proteinExistence type="predicted"/>
<evidence type="ECO:0000256" key="1">
    <source>
        <dbReference type="SAM" id="MobiDB-lite"/>
    </source>
</evidence>
<dbReference type="RefSeq" id="WP_087211857.1">
    <property type="nucleotide sequence ID" value="NZ_CP021431.1"/>
</dbReference>
<gene>
    <name evidence="2" type="ORF">LOKVESSMR4R_03713</name>
</gene>
<dbReference type="Pfam" id="PF04860">
    <property type="entry name" value="Phage_portal"/>
    <property type="match status" value="1"/>
</dbReference>
<dbReference type="EMBL" id="CP021431">
    <property type="protein sequence ID" value="ARU02979.1"/>
    <property type="molecule type" value="Genomic_DNA"/>
</dbReference>
<keyword evidence="3" id="KW-1185">Reference proteome</keyword>
<dbReference type="AlphaFoldDB" id="A0A1Y0EHT2"/>
<evidence type="ECO:0000313" key="2">
    <source>
        <dbReference type="EMBL" id="ARU02979.1"/>
    </source>
</evidence>
<feature type="region of interest" description="Disordered" evidence="1">
    <location>
        <begin position="394"/>
        <end position="425"/>
    </location>
</feature>
<name>A0A1Y0EHT2_9RHOB</name>
<accession>A0A1Y0EHT2</accession>
<dbReference type="OrthoDB" id="7592047at2"/>
<reference evidence="2 3" key="1">
    <citation type="submission" date="2017-05" db="EMBL/GenBank/DDBJ databases">
        <title>Genome Sequence of Loktanella vestfoldensis Strain SMR4r Isolated from a Culture of the Diatom Skeletonema marinoi.</title>
        <authorList>
            <person name="Topel M."/>
            <person name="Pinder M.I.M."/>
            <person name="Johansson O.N."/>
            <person name="Kourtchenko O."/>
            <person name="Godhe A."/>
            <person name="Clarke A.K."/>
        </authorList>
    </citation>
    <scope>NUCLEOTIDE SEQUENCE [LARGE SCALE GENOMIC DNA]</scope>
    <source>
        <strain evidence="2 3">SMR4r</strain>
    </source>
</reference>
<organism evidence="2 3">
    <name type="scientific">Yoonia vestfoldensis</name>
    <dbReference type="NCBI Taxonomy" id="245188"/>
    <lineage>
        <taxon>Bacteria</taxon>
        <taxon>Pseudomonadati</taxon>
        <taxon>Pseudomonadota</taxon>
        <taxon>Alphaproteobacteria</taxon>
        <taxon>Rhodobacterales</taxon>
        <taxon>Paracoccaceae</taxon>
        <taxon>Yoonia</taxon>
    </lineage>
</organism>
<dbReference type="InterPro" id="IPR006427">
    <property type="entry name" value="Portal_HK97"/>
</dbReference>
<sequence length="425" mass="47409">MKILDRITGRTARAQERPVARIEPQLSASATPISGTAHPESWLRNIGFGGQSRVKSLPHVSPEIMQRHATVFACCNIIAGDMSKVPVKLYQRDLDGKETRVREHPAAYLLNVESSPGVAAITARFALNYAFCLRGRAYAFAPRDGAGELVMIDTIKQQKVAELNYGRSWFYDFEDGDGVQRRAPSRSMLHMRYMAEDGWTGRSPLEVAAESMGLALAGQEAAARAASGTQMRAFLKMEDVYEDDEDFRRNALRVRNALNDPEANGIPIIGSGDDITSLDLSAADQELLSSRKFDREQIAAIYRVPPSKLQLLEHGVKANGQQQAIDYKSDCLLHWAGFIEGQMRMGLLTEAERRSGLFFRHDFNALLQSTTKERYDALIKAVGGPFMTWKEARELDGLPDLPEGEMPYPPPNMTRDDDPREEDET</sequence>